<accession>A0ABY7ESY5</accession>
<gene>
    <name evidence="7" type="ORF">MAR_026467</name>
</gene>
<keyword evidence="5" id="KW-0496">Mitochondrion</keyword>
<dbReference type="Proteomes" id="UP001164746">
    <property type="component" value="Chromosome 8"/>
</dbReference>
<evidence type="ECO:0000256" key="4">
    <source>
        <dbReference type="ARBA" id="ARBA00022980"/>
    </source>
</evidence>
<keyword evidence="8" id="KW-1185">Reference proteome</keyword>
<evidence type="ECO:0000256" key="1">
    <source>
        <dbReference type="ARBA" id="ARBA00004173"/>
    </source>
</evidence>
<evidence type="ECO:0000256" key="5">
    <source>
        <dbReference type="ARBA" id="ARBA00023128"/>
    </source>
</evidence>
<comment type="subcellular location">
    <subcellularLocation>
        <location evidence="1">Mitochondrion</location>
    </subcellularLocation>
</comment>
<proteinExistence type="inferred from homology"/>
<evidence type="ECO:0000256" key="3">
    <source>
        <dbReference type="ARBA" id="ARBA00022946"/>
    </source>
</evidence>
<dbReference type="InterPro" id="IPR019189">
    <property type="entry name" value="Ribosomal_mL41"/>
</dbReference>
<protein>
    <submittedName>
        <fullName evidence="7">RM41-like protein</fullName>
    </submittedName>
</protein>
<sequence length="197" mass="22897">MTLASTVRVQGFYLVSNCNRLPAVINRPFSAAIMLQSRKGKFHHLPTTVRKYANDKEAGRATRKNRSKEQRVMNRAYRRVPFDERYIVTGKHTGPHIEGGSEEAQQRTALHMARQAGFFSKNGNFVHVKQMHPEFIVPDLTGFKLQPYVPYLMDNIERPKFTAKDLFEEYYQAGVQDEVDKEFEQLKLEKMKDEKKS</sequence>
<organism evidence="7 8">
    <name type="scientific">Mya arenaria</name>
    <name type="common">Soft-shell clam</name>
    <dbReference type="NCBI Taxonomy" id="6604"/>
    <lineage>
        <taxon>Eukaryota</taxon>
        <taxon>Metazoa</taxon>
        <taxon>Spiralia</taxon>
        <taxon>Lophotrochozoa</taxon>
        <taxon>Mollusca</taxon>
        <taxon>Bivalvia</taxon>
        <taxon>Autobranchia</taxon>
        <taxon>Heteroconchia</taxon>
        <taxon>Euheterodonta</taxon>
        <taxon>Imparidentia</taxon>
        <taxon>Neoheterodontei</taxon>
        <taxon>Myida</taxon>
        <taxon>Myoidea</taxon>
        <taxon>Myidae</taxon>
        <taxon>Mya</taxon>
    </lineage>
</organism>
<dbReference type="PANTHER" id="PTHR21338:SF0">
    <property type="entry name" value="LARGE RIBOSOMAL SUBUNIT PROTEIN ML41"/>
    <property type="match status" value="1"/>
</dbReference>
<dbReference type="Pfam" id="PF09809">
    <property type="entry name" value="MRP-L27"/>
    <property type="match status" value="1"/>
</dbReference>
<evidence type="ECO:0000256" key="2">
    <source>
        <dbReference type="ARBA" id="ARBA00010152"/>
    </source>
</evidence>
<name>A0ABY7ESY5_MYAAR</name>
<keyword evidence="4" id="KW-0689">Ribosomal protein</keyword>
<evidence type="ECO:0000256" key="6">
    <source>
        <dbReference type="ARBA" id="ARBA00023274"/>
    </source>
</evidence>
<keyword evidence="6" id="KW-0687">Ribonucleoprotein</keyword>
<evidence type="ECO:0000313" key="7">
    <source>
        <dbReference type="EMBL" id="WAR12287.1"/>
    </source>
</evidence>
<keyword evidence="3" id="KW-0809">Transit peptide</keyword>
<dbReference type="PANTHER" id="PTHR21338">
    <property type="entry name" value="MITOCHONDRIAL RIBOSOMAL PROTEIN L41"/>
    <property type="match status" value="1"/>
</dbReference>
<evidence type="ECO:0000313" key="8">
    <source>
        <dbReference type="Proteomes" id="UP001164746"/>
    </source>
</evidence>
<comment type="similarity">
    <text evidence="2">Belongs to the mitochondrion-specific ribosomal protein mL41 family.</text>
</comment>
<dbReference type="EMBL" id="CP111019">
    <property type="protein sequence ID" value="WAR12287.1"/>
    <property type="molecule type" value="Genomic_DNA"/>
</dbReference>
<reference evidence="7" key="1">
    <citation type="submission" date="2022-11" db="EMBL/GenBank/DDBJ databases">
        <title>Centuries of genome instability and evolution in soft-shell clam transmissible cancer (bioRxiv).</title>
        <authorList>
            <person name="Hart S.F.M."/>
            <person name="Yonemitsu M.A."/>
            <person name="Giersch R.M."/>
            <person name="Beal B.F."/>
            <person name="Arriagada G."/>
            <person name="Davis B.W."/>
            <person name="Ostrander E.A."/>
            <person name="Goff S.P."/>
            <person name="Metzger M.J."/>
        </authorList>
    </citation>
    <scope>NUCLEOTIDE SEQUENCE</scope>
    <source>
        <strain evidence="7">MELC-2E11</strain>
        <tissue evidence="7">Siphon/mantle</tissue>
    </source>
</reference>